<reference evidence="2" key="2">
    <citation type="submission" date="2025-09" db="UniProtKB">
        <authorList>
            <consortium name="Ensembl"/>
        </authorList>
    </citation>
    <scope>IDENTIFICATION</scope>
</reference>
<dbReference type="Ensembl" id="ENSSRHT00000001825.1">
    <property type="protein sequence ID" value="ENSSRHP00000001755.1"/>
    <property type="gene ID" value="ENSSRHG00000001240.1"/>
</dbReference>
<evidence type="ECO:0000313" key="2">
    <source>
        <dbReference type="Ensembl" id="ENSSRHP00000001755.1"/>
    </source>
</evidence>
<dbReference type="SUPFAM" id="SSF56112">
    <property type="entry name" value="Protein kinase-like (PK-like)"/>
    <property type="match status" value="1"/>
</dbReference>
<accession>A0A673FM57</accession>
<reference evidence="2" key="1">
    <citation type="submission" date="2025-08" db="UniProtKB">
        <authorList>
            <consortium name="Ensembl"/>
        </authorList>
    </citation>
    <scope>IDENTIFICATION</scope>
</reference>
<protein>
    <submittedName>
        <fullName evidence="2">Uncharacterized protein</fullName>
    </submittedName>
</protein>
<dbReference type="InterPro" id="IPR011009">
    <property type="entry name" value="Kinase-like_dom_sf"/>
</dbReference>
<dbReference type="FunFam" id="3.30.200.20:FF:000155">
    <property type="entry name" value="CaM kinase-like vesicle-associated, like"/>
    <property type="match status" value="1"/>
</dbReference>
<evidence type="ECO:0000256" key="1">
    <source>
        <dbReference type="SAM" id="Phobius"/>
    </source>
</evidence>
<name>A0A673FM57_9TELE</name>
<proteinExistence type="predicted"/>
<dbReference type="Proteomes" id="UP000472270">
    <property type="component" value="Unassembled WGS sequence"/>
</dbReference>
<keyword evidence="1" id="KW-0472">Membrane</keyword>
<keyword evidence="1" id="KW-1133">Transmembrane helix</keyword>
<evidence type="ECO:0000313" key="3">
    <source>
        <dbReference type="Proteomes" id="UP000472270"/>
    </source>
</evidence>
<dbReference type="Gene3D" id="3.30.200.20">
    <property type="entry name" value="Phosphorylase Kinase, domain 1"/>
    <property type="match status" value="1"/>
</dbReference>
<keyword evidence="3" id="KW-1185">Reference proteome</keyword>
<feature type="transmembrane region" description="Helical" evidence="1">
    <location>
        <begin position="114"/>
        <end position="137"/>
    </location>
</feature>
<organism evidence="2 3">
    <name type="scientific">Sinocyclocheilus rhinocerous</name>
    <dbReference type="NCBI Taxonomy" id="307959"/>
    <lineage>
        <taxon>Eukaryota</taxon>
        <taxon>Metazoa</taxon>
        <taxon>Chordata</taxon>
        <taxon>Craniata</taxon>
        <taxon>Vertebrata</taxon>
        <taxon>Euteleostomi</taxon>
        <taxon>Actinopterygii</taxon>
        <taxon>Neopterygii</taxon>
        <taxon>Teleostei</taxon>
        <taxon>Ostariophysi</taxon>
        <taxon>Cypriniformes</taxon>
        <taxon>Cyprinidae</taxon>
        <taxon>Cyprininae</taxon>
        <taxon>Sinocyclocheilus</taxon>
    </lineage>
</organism>
<sequence>MPFGCLTLGEKKDYNSPSEVTDKYDLGQVVKSEEFCEIFRAKDKNTLKMYTCKKFLKKDGRKVRKAAKNEILILKMYVFRAGYLYDPHFSKERCLQMVLSVEICLTRVAECSRLFTMQMILFLQIVMISFHFLLCFLSQCHSFSLAFSLSLPAG</sequence>
<keyword evidence="1" id="KW-0812">Transmembrane</keyword>
<dbReference type="AlphaFoldDB" id="A0A673FM57"/>